<dbReference type="Pfam" id="PF21306">
    <property type="entry name" value="TetR_C_40"/>
    <property type="match status" value="1"/>
</dbReference>
<feature type="domain" description="HTH tetR-type" evidence="3">
    <location>
        <begin position="1"/>
        <end position="47"/>
    </location>
</feature>
<dbReference type="EMBL" id="JBEYBR010000025">
    <property type="protein sequence ID" value="MEU2122561.1"/>
    <property type="molecule type" value="Genomic_DNA"/>
</dbReference>
<protein>
    <submittedName>
        <fullName evidence="4">TetR/AcrR family transcriptional regulator</fullName>
    </submittedName>
</protein>
<accession>A0ABV2X9R1</accession>
<dbReference type="Proteomes" id="UP001550535">
    <property type="component" value="Unassembled WGS sequence"/>
</dbReference>
<keyword evidence="1 2" id="KW-0238">DNA-binding</keyword>
<dbReference type="Gene3D" id="1.10.357.10">
    <property type="entry name" value="Tetracycline Repressor, domain 2"/>
    <property type="match status" value="1"/>
</dbReference>
<dbReference type="InterPro" id="IPR049513">
    <property type="entry name" value="TetR_C_40"/>
</dbReference>
<evidence type="ECO:0000313" key="4">
    <source>
        <dbReference type="EMBL" id="MEU2122561.1"/>
    </source>
</evidence>
<evidence type="ECO:0000259" key="3">
    <source>
        <dbReference type="PROSITE" id="PS50977"/>
    </source>
</evidence>
<dbReference type="RefSeq" id="WP_357991267.1">
    <property type="nucleotide sequence ID" value="NZ_JBEYBR010000025.1"/>
</dbReference>
<name>A0ABV2X9R1_9NOCA</name>
<evidence type="ECO:0000256" key="2">
    <source>
        <dbReference type="PROSITE-ProRule" id="PRU00335"/>
    </source>
</evidence>
<dbReference type="Pfam" id="PF00440">
    <property type="entry name" value="TetR_N"/>
    <property type="match status" value="1"/>
</dbReference>
<dbReference type="SUPFAM" id="SSF46689">
    <property type="entry name" value="Homeodomain-like"/>
    <property type="match status" value="1"/>
</dbReference>
<keyword evidence="5" id="KW-1185">Reference proteome</keyword>
<feature type="DNA-binding region" description="H-T-H motif" evidence="2">
    <location>
        <begin position="10"/>
        <end position="29"/>
    </location>
</feature>
<evidence type="ECO:0000313" key="5">
    <source>
        <dbReference type="Proteomes" id="UP001550535"/>
    </source>
</evidence>
<dbReference type="InterPro" id="IPR009057">
    <property type="entry name" value="Homeodomain-like_sf"/>
</dbReference>
<reference evidence="4 5" key="1">
    <citation type="submission" date="2024-06" db="EMBL/GenBank/DDBJ databases">
        <title>The Natural Products Discovery Center: Release of the First 8490 Sequenced Strains for Exploring Actinobacteria Biosynthetic Diversity.</title>
        <authorList>
            <person name="Kalkreuter E."/>
            <person name="Kautsar S.A."/>
            <person name="Yang D."/>
            <person name="Bader C.D."/>
            <person name="Teijaro C.N."/>
            <person name="Fluegel L."/>
            <person name="Davis C.M."/>
            <person name="Simpson J.R."/>
            <person name="Lauterbach L."/>
            <person name="Steele A.D."/>
            <person name="Gui C."/>
            <person name="Meng S."/>
            <person name="Li G."/>
            <person name="Viehrig K."/>
            <person name="Ye F."/>
            <person name="Su P."/>
            <person name="Kiefer A.F."/>
            <person name="Nichols A."/>
            <person name="Cepeda A.J."/>
            <person name="Yan W."/>
            <person name="Fan B."/>
            <person name="Jiang Y."/>
            <person name="Adhikari A."/>
            <person name="Zheng C.-J."/>
            <person name="Schuster L."/>
            <person name="Cowan T.M."/>
            <person name="Smanski M.J."/>
            <person name="Chevrette M.G."/>
            <person name="De Carvalho L.P.S."/>
            <person name="Shen B."/>
        </authorList>
    </citation>
    <scope>NUCLEOTIDE SEQUENCE [LARGE SCALE GENOMIC DNA]</scope>
    <source>
        <strain evidence="4 5">NPDC019434</strain>
    </source>
</reference>
<proteinExistence type="predicted"/>
<dbReference type="InterPro" id="IPR001647">
    <property type="entry name" value="HTH_TetR"/>
</dbReference>
<evidence type="ECO:0000256" key="1">
    <source>
        <dbReference type="ARBA" id="ARBA00023125"/>
    </source>
</evidence>
<organism evidence="4 5">
    <name type="scientific">Nocardia niwae</name>
    <dbReference type="NCBI Taxonomy" id="626084"/>
    <lineage>
        <taxon>Bacteria</taxon>
        <taxon>Bacillati</taxon>
        <taxon>Actinomycetota</taxon>
        <taxon>Actinomycetes</taxon>
        <taxon>Mycobacteriales</taxon>
        <taxon>Nocardiaceae</taxon>
        <taxon>Nocardia</taxon>
    </lineage>
</organism>
<gene>
    <name evidence="4" type="ORF">ABZ507_12160</name>
</gene>
<comment type="caution">
    <text evidence="4">The sequence shown here is derived from an EMBL/GenBank/DDBJ whole genome shotgun (WGS) entry which is preliminary data.</text>
</comment>
<dbReference type="PROSITE" id="PS50977">
    <property type="entry name" value="HTH_TETR_2"/>
    <property type="match status" value="1"/>
</dbReference>
<sequence>MASDLAERIGIADLTHDAGVAIGSFYNHFGSKDEFFETVITGVIEDLGRMLDDAAAGIEDPPDIVRAHLRALGEVGVTHPDIAAIILAMRYRILEDPDIESRLATGLRAGMSAECFHIHDLGAALDLVGGVVLAILRTSQRDRAAVTAAWMDTLAQQALSALGHR</sequence>